<evidence type="ECO:0000313" key="3">
    <source>
        <dbReference type="Proteomes" id="UP000799772"/>
    </source>
</evidence>
<feature type="compositionally biased region" description="Polar residues" evidence="1">
    <location>
        <begin position="51"/>
        <end position="89"/>
    </location>
</feature>
<dbReference type="EMBL" id="ML978130">
    <property type="protein sequence ID" value="KAF2095991.1"/>
    <property type="molecule type" value="Genomic_DNA"/>
</dbReference>
<organism evidence="2 3">
    <name type="scientific">Rhizodiscina lignyota</name>
    <dbReference type="NCBI Taxonomy" id="1504668"/>
    <lineage>
        <taxon>Eukaryota</taxon>
        <taxon>Fungi</taxon>
        <taxon>Dikarya</taxon>
        <taxon>Ascomycota</taxon>
        <taxon>Pezizomycotina</taxon>
        <taxon>Dothideomycetes</taxon>
        <taxon>Pleosporomycetidae</taxon>
        <taxon>Aulographales</taxon>
        <taxon>Rhizodiscinaceae</taxon>
        <taxon>Rhizodiscina</taxon>
    </lineage>
</organism>
<dbReference type="OrthoDB" id="5218421at2759"/>
<reference evidence="2" key="1">
    <citation type="journal article" date="2020" name="Stud. Mycol.">
        <title>101 Dothideomycetes genomes: a test case for predicting lifestyles and emergence of pathogens.</title>
        <authorList>
            <person name="Haridas S."/>
            <person name="Albert R."/>
            <person name="Binder M."/>
            <person name="Bloem J."/>
            <person name="Labutti K."/>
            <person name="Salamov A."/>
            <person name="Andreopoulos B."/>
            <person name="Baker S."/>
            <person name="Barry K."/>
            <person name="Bills G."/>
            <person name="Bluhm B."/>
            <person name="Cannon C."/>
            <person name="Castanera R."/>
            <person name="Culley D."/>
            <person name="Daum C."/>
            <person name="Ezra D."/>
            <person name="Gonzalez J."/>
            <person name="Henrissat B."/>
            <person name="Kuo A."/>
            <person name="Liang C."/>
            <person name="Lipzen A."/>
            <person name="Lutzoni F."/>
            <person name="Magnuson J."/>
            <person name="Mondo S."/>
            <person name="Nolan M."/>
            <person name="Ohm R."/>
            <person name="Pangilinan J."/>
            <person name="Park H.-J."/>
            <person name="Ramirez L."/>
            <person name="Alfaro M."/>
            <person name="Sun H."/>
            <person name="Tritt A."/>
            <person name="Yoshinaga Y."/>
            <person name="Zwiers L.-H."/>
            <person name="Turgeon B."/>
            <person name="Goodwin S."/>
            <person name="Spatafora J."/>
            <person name="Crous P."/>
            <person name="Grigoriev I."/>
        </authorList>
    </citation>
    <scope>NUCLEOTIDE SEQUENCE</scope>
    <source>
        <strain evidence="2">CBS 133067</strain>
    </source>
</reference>
<dbReference type="AlphaFoldDB" id="A0A9P4I6D2"/>
<keyword evidence="3" id="KW-1185">Reference proteome</keyword>
<accession>A0A9P4I6D2</accession>
<proteinExistence type="predicted"/>
<dbReference type="Proteomes" id="UP000799772">
    <property type="component" value="Unassembled WGS sequence"/>
</dbReference>
<name>A0A9P4I6D2_9PEZI</name>
<evidence type="ECO:0000256" key="1">
    <source>
        <dbReference type="SAM" id="MobiDB-lite"/>
    </source>
</evidence>
<feature type="region of interest" description="Disordered" evidence="1">
    <location>
        <begin position="48"/>
        <end position="89"/>
    </location>
</feature>
<comment type="caution">
    <text evidence="2">The sequence shown here is derived from an EMBL/GenBank/DDBJ whole genome shotgun (WGS) entry which is preliminary data.</text>
</comment>
<gene>
    <name evidence="2" type="ORF">NA57DRAFT_78763</name>
</gene>
<sequence>MAQQTNSVYVNGDFSEPMSNQHNFDREYSLDNPKRAMCDYSRIMHRHTKQQLDLATSSARRRSQGNSIHSLSPTESNGLGDESINSTDS</sequence>
<evidence type="ECO:0000313" key="2">
    <source>
        <dbReference type="EMBL" id="KAF2095991.1"/>
    </source>
</evidence>
<protein>
    <submittedName>
        <fullName evidence="2">Uncharacterized protein</fullName>
    </submittedName>
</protein>
<feature type="region of interest" description="Disordered" evidence="1">
    <location>
        <begin position="1"/>
        <end position="28"/>
    </location>
</feature>